<feature type="compositionally biased region" description="Basic and acidic residues" evidence="1">
    <location>
        <begin position="550"/>
        <end position="560"/>
    </location>
</feature>
<dbReference type="Pfam" id="PF08245">
    <property type="entry name" value="Mur_ligase_M"/>
    <property type="match status" value="1"/>
</dbReference>
<feature type="domain" description="Mur ligase central" evidence="3">
    <location>
        <begin position="162"/>
        <end position="374"/>
    </location>
</feature>
<evidence type="ECO:0008006" key="6">
    <source>
        <dbReference type="Google" id="ProtNLM"/>
    </source>
</evidence>
<dbReference type="Proteomes" id="UP001500280">
    <property type="component" value="Unassembled WGS sequence"/>
</dbReference>
<dbReference type="RefSeq" id="WP_344158380.1">
    <property type="nucleotide sequence ID" value="NZ_BAAANF010000018.1"/>
</dbReference>
<organism evidence="4 5">
    <name type="scientific">Kribbella yunnanensis</name>
    <dbReference type="NCBI Taxonomy" id="190194"/>
    <lineage>
        <taxon>Bacteria</taxon>
        <taxon>Bacillati</taxon>
        <taxon>Actinomycetota</taxon>
        <taxon>Actinomycetes</taxon>
        <taxon>Propionibacteriales</taxon>
        <taxon>Kribbellaceae</taxon>
        <taxon>Kribbella</taxon>
    </lineage>
</organism>
<dbReference type="InterPro" id="IPR013221">
    <property type="entry name" value="Mur_ligase_cen"/>
</dbReference>
<dbReference type="EMBL" id="BAAANF010000018">
    <property type="protein sequence ID" value="GAA1701788.1"/>
    <property type="molecule type" value="Genomic_DNA"/>
</dbReference>
<evidence type="ECO:0000259" key="2">
    <source>
        <dbReference type="Pfam" id="PF02875"/>
    </source>
</evidence>
<feature type="domain" description="Mur ligase C-terminal" evidence="2">
    <location>
        <begin position="399"/>
        <end position="528"/>
    </location>
</feature>
<dbReference type="InterPro" id="IPR036565">
    <property type="entry name" value="Mur-like_cat_sf"/>
</dbReference>
<evidence type="ECO:0000313" key="5">
    <source>
        <dbReference type="Proteomes" id="UP001500280"/>
    </source>
</evidence>
<dbReference type="SUPFAM" id="SSF53244">
    <property type="entry name" value="MurD-like peptide ligases, peptide-binding domain"/>
    <property type="match status" value="1"/>
</dbReference>
<name>A0ABP4UE02_9ACTN</name>
<dbReference type="Gene3D" id="3.90.190.20">
    <property type="entry name" value="Mur ligase, C-terminal domain"/>
    <property type="match status" value="1"/>
</dbReference>
<feature type="region of interest" description="Disordered" evidence="1">
    <location>
        <begin position="540"/>
        <end position="568"/>
    </location>
</feature>
<dbReference type="InterPro" id="IPR036615">
    <property type="entry name" value="Mur_ligase_C_dom_sf"/>
</dbReference>
<evidence type="ECO:0000256" key="1">
    <source>
        <dbReference type="SAM" id="MobiDB-lite"/>
    </source>
</evidence>
<accession>A0ABP4UE02</accession>
<proteinExistence type="predicted"/>
<dbReference type="SUPFAM" id="SSF53623">
    <property type="entry name" value="MurD-like peptide ligases, catalytic domain"/>
    <property type="match status" value="1"/>
</dbReference>
<reference evidence="5" key="1">
    <citation type="journal article" date="2019" name="Int. J. Syst. Evol. Microbiol.">
        <title>The Global Catalogue of Microorganisms (GCM) 10K type strain sequencing project: providing services to taxonomists for standard genome sequencing and annotation.</title>
        <authorList>
            <consortium name="The Broad Institute Genomics Platform"/>
            <consortium name="The Broad Institute Genome Sequencing Center for Infectious Disease"/>
            <person name="Wu L."/>
            <person name="Ma J."/>
        </authorList>
    </citation>
    <scope>NUCLEOTIDE SEQUENCE [LARGE SCALE GENOMIC DNA]</scope>
    <source>
        <strain evidence="5">JCM 14307</strain>
    </source>
</reference>
<dbReference type="InterPro" id="IPR004101">
    <property type="entry name" value="Mur_ligase_C"/>
</dbReference>
<dbReference type="PANTHER" id="PTHR23135:SF18">
    <property type="entry name" value="CYANOPHYCIN SYNTHETASE"/>
    <property type="match status" value="1"/>
</dbReference>
<gene>
    <name evidence="4" type="ORF">GCM10009745_56180</name>
</gene>
<sequence>MSTSLVELRVLDGANLYFSRAAVKLTLDVTALVDAPAPAAKAYAQAVGLGATRPGRIGSGFRQRFAIRVTGHVVRRIAREAGIGRIGVRVRPESDNHRLVVAFPWAHEQRARALAAAIVEVLDAFGAEHLPELMTTVGERVRNEPPGNVPPTIRPKVPVVAVTGTNGKTTTSRMIAHIGRAAGLHVGWSSTDGVYFDGELVKYGDFSGPSGAGQVLSQPGIQLAVTETARGGILRRGVGVASNDVSVVTNVTADHLGLGGIDTVDQLAEVKAVITQITRPRGWCVVNGDDPRTFAMRLGSPAKCWVFSRDPDSPSIRAVLDEGGRATTVLDGFITVLDQATDPEPLLKVVDVPMTLSGLSHYNVENALAAASAALGLGLPRAAVIEGLSSFAPNENNPGRMNMYSLRGFTVVIDLAHNEAGLEALLEIMNGVRHEGSRLLLALGSPGDRADDMVSALGAIGARGADQVAIGHKSEYLRGRPPSELEAVFREGAASVGVDDVPAYPTELEAAQSLVAQAQPGDVVAVMSLQDRASLDGWLRSEGATVDTPEDLKSKVERAQPRVGGRGN</sequence>
<dbReference type="Pfam" id="PF02875">
    <property type="entry name" value="Mur_ligase_C"/>
    <property type="match status" value="1"/>
</dbReference>
<evidence type="ECO:0000313" key="4">
    <source>
        <dbReference type="EMBL" id="GAA1701788.1"/>
    </source>
</evidence>
<keyword evidence="5" id="KW-1185">Reference proteome</keyword>
<dbReference type="Gene3D" id="3.40.1190.10">
    <property type="entry name" value="Mur-like, catalytic domain"/>
    <property type="match status" value="1"/>
</dbReference>
<dbReference type="PANTHER" id="PTHR23135">
    <property type="entry name" value="MUR LIGASE FAMILY MEMBER"/>
    <property type="match status" value="1"/>
</dbReference>
<protein>
    <recommendedName>
        <fullName evidence="6">Mur ligase</fullName>
    </recommendedName>
</protein>
<comment type="caution">
    <text evidence="4">The sequence shown here is derived from an EMBL/GenBank/DDBJ whole genome shotgun (WGS) entry which is preliminary data.</text>
</comment>
<evidence type="ECO:0000259" key="3">
    <source>
        <dbReference type="Pfam" id="PF08245"/>
    </source>
</evidence>